<evidence type="ECO:0000256" key="2">
    <source>
        <dbReference type="ARBA" id="ARBA00022475"/>
    </source>
</evidence>
<keyword evidence="2" id="KW-1003">Cell membrane</keyword>
<gene>
    <name evidence="9" type="ORF">ACED57_09140</name>
</gene>
<dbReference type="SMART" id="SM00267">
    <property type="entry name" value="GGDEF"/>
    <property type="match status" value="1"/>
</dbReference>
<dbReference type="RefSeq" id="WP_371707584.1">
    <property type="nucleotide sequence ID" value="NZ_JBFSTR010000018.1"/>
</dbReference>
<dbReference type="SMART" id="SM01049">
    <property type="entry name" value="Cache_2"/>
    <property type="match status" value="1"/>
</dbReference>
<feature type="transmembrane region" description="Helical" evidence="6">
    <location>
        <begin position="342"/>
        <end position="360"/>
    </location>
</feature>
<dbReference type="SUPFAM" id="SSF141868">
    <property type="entry name" value="EAL domain-like"/>
    <property type="match status" value="1"/>
</dbReference>
<keyword evidence="10" id="KW-1185">Reference proteome</keyword>
<comment type="caution">
    <text evidence="9">The sequence shown here is derived from an EMBL/GenBank/DDBJ whole genome shotgun (WGS) entry which is preliminary data.</text>
</comment>
<accession>A0ABV4KP63</accession>
<keyword evidence="3 6" id="KW-0812">Transmembrane</keyword>
<dbReference type="InterPro" id="IPR050706">
    <property type="entry name" value="Cyclic-di-GMP_PDE-like"/>
</dbReference>
<evidence type="ECO:0000313" key="10">
    <source>
        <dbReference type="Proteomes" id="UP001569175"/>
    </source>
</evidence>
<feature type="transmembrane region" description="Helical" evidence="6">
    <location>
        <begin position="6"/>
        <end position="28"/>
    </location>
</feature>
<dbReference type="Gene3D" id="3.20.20.450">
    <property type="entry name" value="EAL domain"/>
    <property type="match status" value="1"/>
</dbReference>
<evidence type="ECO:0000256" key="4">
    <source>
        <dbReference type="ARBA" id="ARBA00022989"/>
    </source>
</evidence>
<dbReference type="Gene3D" id="3.30.450.20">
    <property type="entry name" value="PAS domain"/>
    <property type="match status" value="2"/>
</dbReference>
<dbReference type="Pfam" id="PF00990">
    <property type="entry name" value="GGDEF"/>
    <property type="match status" value="1"/>
</dbReference>
<feature type="domain" description="EAL" evidence="7">
    <location>
        <begin position="565"/>
        <end position="819"/>
    </location>
</feature>
<reference evidence="9 10" key="1">
    <citation type="submission" date="2024-06" db="EMBL/GenBank/DDBJ databases">
        <authorList>
            <person name="Steensen K."/>
            <person name="Seneca J."/>
            <person name="Bartlau N."/>
            <person name="Yu A.X."/>
            <person name="Polz M.F."/>
        </authorList>
    </citation>
    <scope>NUCLEOTIDE SEQUENCE [LARGE SCALE GENOMIC DNA]</scope>
    <source>
        <strain evidence="9 10">1F9</strain>
    </source>
</reference>
<dbReference type="CDD" id="cd01948">
    <property type="entry name" value="EAL"/>
    <property type="match status" value="1"/>
</dbReference>
<protein>
    <submittedName>
        <fullName evidence="9">EAL domain-containing protein</fullName>
    </submittedName>
</protein>
<keyword evidence="4 6" id="KW-1133">Transmembrane helix</keyword>
<dbReference type="Pfam" id="PF00563">
    <property type="entry name" value="EAL"/>
    <property type="match status" value="1"/>
</dbReference>
<dbReference type="InterPro" id="IPR004010">
    <property type="entry name" value="Double_Cache_2"/>
</dbReference>
<dbReference type="Proteomes" id="UP001569175">
    <property type="component" value="Unassembled WGS sequence"/>
</dbReference>
<evidence type="ECO:0000256" key="6">
    <source>
        <dbReference type="SAM" id="Phobius"/>
    </source>
</evidence>
<dbReference type="NCBIfam" id="TIGR00254">
    <property type="entry name" value="GGDEF"/>
    <property type="match status" value="1"/>
</dbReference>
<organism evidence="9 10">
    <name type="scientific">Vibrio atlanticus</name>
    <dbReference type="NCBI Taxonomy" id="693153"/>
    <lineage>
        <taxon>Bacteria</taxon>
        <taxon>Pseudomonadati</taxon>
        <taxon>Pseudomonadota</taxon>
        <taxon>Gammaproteobacteria</taxon>
        <taxon>Vibrionales</taxon>
        <taxon>Vibrionaceae</taxon>
        <taxon>Vibrio</taxon>
    </lineage>
</organism>
<dbReference type="PANTHER" id="PTHR33121:SF70">
    <property type="entry name" value="SIGNALING PROTEIN YKOW"/>
    <property type="match status" value="1"/>
</dbReference>
<keyword evidence="5 6" id="KW-0472">Membrane</keyword>
<dbReference type="InterPro" id="IPR000160">
    <property type="entry name" value="GGDEF_dom"/>
</dbReference>
<dbReference type="Gene3D" id="3.30.70.270">
    <property type="match status" value="1"/>
</dbReference>
<sequence>MKENKLVYLIRYIPTITVALFSIIVFSLSVNDSYRRTNQEITHIESDIVEEKKAYLKSQVSYVNKQLNYLEETTITTLRDSIKTHTLRTHSILNQLYKDNPQLSEQEFTTLVRSSLKNYRFNDGRGYPFIYHHDGTVIFHPVFPSMQGASKWEFQDAKGHFVAQELTKKAIEEKEGFHKWWFLKPNSFAKQYEKIGYIVNFSPYNWYIGTSDFITDVQADIQSDVLEWLSQLQIGQQSNFYVIDTKGDVLAHTTPSFIDTNIHNIQNIHFRTQAVALLEQSDVYVRHLAADNHSLENLSYVIKNSTWGWTIGASFSVTALERLVAKKNAELIEKRNDELNRLALMYSIVVLLVGLLSYYVSTLVSRRFESYQAEIQSDFEKLCTANSTLKHFANHDQLTGLFNRHFFEVYMEKELAKTQSDDDKFLVCFIDVDNFKNINDYYGHSVGDELLIQISQTLKKVCPNFSEVFRFGGDEFIVTFPALNSLKQAESVMKLFHDELATKYQCFEHEFDISFSLGAALYPDHGRTVDELLASSDIMLHSVKSEGKANCAIFSSKTSAKNQRKFLIEDNLLTAIERREIYLDYQPQYCLQSGRLWGIEALARWKSPTLGNVYPDEFISVAEVSGHIRALGWYLIELAYQQYSELDFPDDAPILLALNLSPVQIGETNFAENIIKITERYGINPSHICLEATEGIMLKNPEEVAKVAYQLRSKGFHLALDDFGTGYSSLKYLSLLPIHEIKIDRSFIWQLSESNTAHELLKSIVAIGRSTRTRTVAEGVETIEQLEYVKQYGCDIVQGYLFSKPVSLEKAIQIRQYDLEKMESYQSQ</sequence>
<dbReference type="InterPro" id="IPR029787">
    <property type="entry name" value="Nucleotide_cyclase"/>
</dbReference>
<dbReference type="EMBL" id="JBGOOL010000020">
    <property type="protein sequence ID" value="MEZ8053312.1"/>
    <property type="molecule type" value="Genomic_DNA"/>
</dbReference>
<dbReference type="InterPro" id="IPR035919">
    <property type="entry name" value="EAL_sf"/>
</dbReference>
<dbReference type="Pfam" id="PF08269">
    <property type="entry name" value="dCache_2"/>
    <property type="match status" value="1"/>
</dbReference>
<dbReference type="InterPro" id="IPR033480">
    <property type="entry name" value="sCache_2"/>
</dbReference>
<dbReference type="PANTHER" id="PTHR33121">
    <property type="entry name" value="CYCLIC DI-GMP PHOSPHODIESTERASE PDEF"/>
    <property type="match status" value="1"/>
</dbReference>
<feature type="domain" description="GGDEF" evidence="8">
    <location>
        <begin position="423"/>
        <end position="556"/>
    </location>
</feature>
<name>A0ABV4KP63_9VIBR</name>
<proteinExistence type="predicted"/>
<dbReference type="SMART" id="SM00052">
    <property type="entry name" value="EAL"/>
    <property type="match status" value="1"/>
</dbReference>
<comment type="subcellular location">
    <subcellularLocation>
        <location evidence="1">Cell membrane</location>
        <topology evidence="1">Multi-pass membrane protein</topology>
    </subcellularLocation>
</comment>
<evidence type="ECO:0000256" key="5">
    <source>
        <dbReference type="ARBA" id="ARBA00023136"/>
    </source>
</evidence>
<evidence type="ECO:0000259" key="7">
    <source>
        <dbReference type="PROSITE" id="PS50883"/>
    </source>
</evidence>
<dbReference type="InterPro" id="IPR043128">
    <property type="entry name" value="Rev_trsase/Diguanyl_cyclase"/>
</dbReference>
<dbReference type="PROSITE" id="PS50883">
    <property type="entry name" value="EAL"/>
    <property type="match status" value="1"/>
</dbReference>
<evidence type="ECO:0000313" key="9">
    <source>
        <dbReference type="EMBL" id="MEZ8053312.1"/>
    </source>
</evidence>
<evidence type="ECO:0000259" key="8">
    <source>
        <dbReference type="PROSITE" id="PS50887"/>
    </source>
</evidence>
<evidence type="ECO:0000256" key="1">
    <source>
        <dbReference type="ARBA" id="ARBA00004651"/>
    </source>
</evidence>
<dbReference type="CDD" id="cd01949">
    <property type="entry name" value="GGDEF"/>
    <property type="match status" value="1"/>
</dbReference>
<evidence type="ECO:0000256" key="3">
    <source>
        <dbReference type="ARBA" id="ARBA00022692"/>
    </source>
</evidence>
<dbReference type="SUPFAM" id="SSF55073">
    <property type="entry name" value="Nucleotide cyclase"/>
    <property type="match status" value="1"/>
</dbReference>
<dbReference type="PROSITE" id="PS50887">
    <property type="entry name" value="GGDEF"/>
    <property type="match status" value="1"/>
</dbReference>
<dbReference type="InterPro" id="IPR001633">
    <property type="entry name" value="EAL_dom"/>
</dbReference>